<feature type="region of interest" description="Disordered" evidence="1">
    <location>
        <begin position="503"/>
        <end position="526"/>
    </location>
</feature>
<reference evidence="2" key="1">
    <citation type="journal article" date="2020" name="Stud. Mycol.">
        <title>101 Dothideomycetes genomes: a test case for predicting lifestyles and emergence of pathogens.</title>
        <authorList>
            <person name="Haridas S."/>
            <person name="Albert R."/>
            <person name="Binder M."/>
            <person name="Bloem J."/>
            <person name="Labutti K."/>
            <person name="Salamov A."/>
            <person name="Andreopoulos B."/>
            <person name="Baker S."/>
            <person name="Barry K."/>
            <person name="Bills G."/>
            <person name="Bluhm B."/>
            <person name="Cannon C."/>
            <person name="Castanera R."/>
            <person name="Culley D."/>
            <person name="Daum C."/>
            <person name="Ezra D."/>
            <person name="Gonzalez J."/>
            <person name="Henrissat B."/>
            <person name="Kuo A."/>
            <person name="Liang C."/>
            <person name="Lipzen A."/>
            <person name="Lutzoni F."/>
            <person name="Magnuson J."/>
            <person name="Mondo S."/>
            <person name="Nolan M."/>
            <person name="Ohm R."/>
            <person name="Pangilinan J."/>
            <person name="Park H.-J."/>
            <person name="Ramirez L."/>
            <person name="Alfaro M."/>
            <person name="Sun H."/>
            <person name="Tritt A."/>
            <person name="Yoshinaga Y."/>
            <person name="Zwiers L.-H."/>
            <person name="Turgeon B."/>
            <person name="Goodwin S."/>
            <person name="Spatafora J."/>
            <person name="Crous P."/>
            <person name="Grigoriev I."/>
        </authorList>
    </citation>
    <scope>NUCLEOTIDE SEQUENCE</scope>
    <source>
        <strain evidence="2">CBS 123094</strain>
    </source>
</reference>
<evidence type="ECO:0000256" key="1">
    <source>
        <dbReference type="SAM" id="MobiDB-lite"/>
    </source>
</evidence>
<protein>
    <submittedName>
        <fullName evidence="2">Uncharacterized protein</fullName>
    </submittedName>
</protein>
<sequence length="578" mass="63713">MPNYHATGIRMRLGTASLADTLTHNLTNNSGELAAKNTKAAEDKLQAGELMKETSVAFPGNTDGLSVNFLGPTPFLQVQTGADVFVKAPSTEPMERRTRRTSSMDVPDYMVPKALFLTVSLSEKAYLRSFDDDKKQSVMVEVLFNGMLTHSLLLNKNKPETPAGMKTLDLIFTGLRSERLAERPWIIIPPGQNADGSLRGLRAMPTPRKRWEQISETLLEEAELRGVNERYERPPSGAYLEALATMQMPDEVENMQKASGHRFGVIDVIVTVGGGSKNSPQYLTAPVRLLDSRYKKTSTEIKMLEIVTRNPPRVNVGLPSSDRDMDPLDREVEASSDSEYLPAAIGPSHTPIRPFLPPAIAYSQAVRPLPPPPPSSTSRSNVPYLLRPSTSNPPLGYYTVSNPTAYPPAPTQPRAVDPTQSRSSILIRRVIIRGREGTVLVDRKWDLHQRVPVRPTPEPELASTPVLGEEYPTLSSDLLGSIVGRNTVGKGNEMRKDSVTKVMKGQKESEAEMKGKGTGKEKRERKETVVDRETLLNEDCVIGFGKGGKGGLRQIRSERGGTFREEEVVVGMRFFVSV</sequence>
<evidence type="ECO:0000313" key="2">
    <source>
        <dbReference type="EMBL" id="KAF2006478.1"/>
    </source>
</evidence>
<proteinExistence type="predicted"/>
<organism evidence="2 3">
    <name type="scientific">Amniculicola lignicola CBS 123094</name>
    <dbReference type="NCBI Taxonomy" id="1392246"/>
    <lineage>
        <taxon>Eukaryota</taxon>
        <taxon>Fungi</taxon>
        <taxon>Dikarya</taxon>
        <taxon>Ascomycota</taxon>
        <taxon>Pezizomycotina</taxon>
        <taxon>Dothideomycetes</taxon>
        <taxon>Pleosporomycetidae</taxon>
        <taxon>Pleosporales</taxon>
        <taxon>Amniculicolaceae</taxon>
        <taxon>Amniculicola</taxon>
    </lineage>
</organism>
<dbReference type="EMBL" id="ML977559">
    <property type="protein sequence ID" value="KAF2006478.1"/>
    <property type="molecule type" value="Genomic_DNA"/>
</dbReference>
<accession>A0A6A5WZ74</accession>
<feature type="region of interest" description="Disordered" evidence="1">
    <location>
        <begin position="366"/>
        <end position="421"/>
    </location>
</feature>
<gene>
    <name evidence="2" type="ORF">P154DRAFT_217994</name>
</gene>
<dbReference type="AlphaFoldDB" id="A0A6A5WZ74"/>
<evidence type="ECO:0000313" key="3">
    <source>
        <dbReference type="Proteomes" id="UP000799779"/>
    </source>
</evidence>
<dbReference type="OrthoDB" id="3556832at2759"/>
<feature type="compositionally biased region" description="Polar residues" evidence="1">
    <location>
        <begin position="388"/>
        <end position="404"/>
    </location>
</feature>
<dbReference type="Proteomes" id="UP000799779">
    <property type="component" value="Unassembled WGS sequence"/>
</dbReference>
<keyword evidence="3" id="KW-1185">Reference proteome</keyword>
<name>A0A6A5WZ74_9PLEO</name>